<reference evidence="1 2" key="1">
    <citation type="submission" date="2019-05" db="EMBL/GenBank/DDBJ databases">
        <title>Another draft genome of Portunus trituberculatus and its Hox gene families provides insights of decapod evolution.</title>
        <authorList>
            <person name="Jeong J.-H."/>
            <person name="Song I."/>
            <person name="Kim S."/>
            <person name="Choi T."/>
            <person name="Kim D."/>
            <person name="Ryu S."/>
            <person name="Kim W."/>
        </authorList>
    </citation>
    <scope>NUCLEOTIDE SEQUENCE [LARGE SCALE GENOMIC DNA]</scope>
    <source>
        <tissue evidence="1">Muscle</tissue>
    </source>
</reference>
<dbReference type="EMBL" id="VSRR010056586">
    <property type="protein sequence ID" value="MPC81318.1"/>
    <property type="molecule type" value="Genomic_DNA"/>
</dbReference>
<proteinExistence type="predicted"/>
<dbReference type="Proteomes" id="UP000324222">
    <property type="component" value="Unassembled WGS sequence"/>
</dbReference>
<dbReference type="AlphaFoldDB" id="A0A5B7IKN7"/>
<accession>A0A5B7IKN7</accession>
<comment type="caution">
    <text evidence="1">The sequence shown here is derived from an EMBL/GenBank/DDBJ whole genome shotgun (WGS) entry which is preliminary data.</text>
</comment>
<evidence type="ECO:0000313" key="1">
    <source>
        <dbReference type="EMBL" id="MPC81318.1"/>
    </source>
</evidence>
<evidence type="ECO:0000313" key="2">
    <source>
        <dbReference type="Proteomes" id="UP000324222"/>
    </source>
</evidence>
<dbReference type="PROSITE" id="PS51257">
    <property type="entry name" value="PROKAR_LIPOPROTEIN"/>
    <property type="match status" value="1"/>
</dbReference>
<protein>
    <submittedName>
        <fullName evidence="1">Uncharacterized protein</fullName>
    </submittedName>
</protein>
<name>A0A5B7IKN7_PORTR</name>
<gene>
    <name evidence="1" type="ORF">E2C01_075925</name>
</gene>
<keyword evidence="2" id="KW-1185">Reference proteome</keyword>
<organism evidence="1 2">
    <name type="scientific">Portunus trituberculatus</name>
    <name type="common">Swimming crab</name>
    <name type="synonym">Neptunus trituberculatus</name>
    <dbReference type="NCBI Taxonomy" id="210409"/>
    <lineage>
        <taxon>Eukaryota</taxon>
        <taxon>Metazoa</taxon>
        <taxon>Ecdysozoa</taxon>
        <taxon>Arthropoda</taxon>
        <taxon>Crustacea</taxon>
        <taxon>Multicrustacea</taxon>
        <taxon>Malacostraca</taxon>
        <taxon>Eumalacostraca</taxon>
        <taxon>Eucarida</taxon>
        <taxon>Decapoda</taxon>
        <taxon>Pleocyemata</taxon>
        <taxon>Brachyura</taxon>
        <taxon>Eubrachyura</taxon>
        <taxon>Portunoidea</taxon>
        <taxon>Portunidae</taxon>
        <taxon>Portuninae</taxon>
        <taxon>Portunus</taxon>
    </lineage>
</organism>
<sequence>MSGQLSRPTSLGKPSVPVSLFSCSCSNHRLCLLSPYSTPQLLLASLASYPAHCQLHC</sequence>